<dbReference type="SMART" id="SM00062">
    <property type="entry name" value="PBPb"/>
    <property type="match status" value="1"/>
</dbReference>
<evidence type="ECO:0000313" key="3">
    <source>
        <dbReference type="Proteomes" id="UP000257039"/>
    </source>
</evidence>
<evidence type="ECO:0000259" key="1">
    <source>
        <dbReference type="SMART" id="SM00062"/>
    </source>
</evidence>
<gene>
    <name evidence="2" type="ORF">B9G39_04615</name>
</gene>
<accession>A0A4P9VKY8</accession>
<dbReference type="EMBL" id="NDXW01000001">
    <property type="protein sequence ID" value="RDH42790.1"/>
    <property type="molecule type" value="Genomic_DNA"/>
</dbReference>
<dbReference type="Proteomes" id="UP000257039">
    <property type="component" value="Unassembled WGS sequence"/>
</dbReference>
<evidence type="ECO:0000313" key="2">
    <source>
        <dbReference type="EMBL" id="RDH42790.1"/>
    </source>
</evidence>
<protein>
    <submittedName>
        <fullName evidence="2">Amino acid ABC transporter substrate-binding protein</fullName>
    </submittedName>
</protein>
<dbReference type="PANTHER" id="PTHR38834:SF3">
    <property type="entry name" value="SOLUTE-BINDING PROTEIN FAMILY 3_N-TERMINAL DOMAIN-CONTAINING PROTEIN"/>
    <property type="match status" value="1"/>
</dbReference>
<dbReference type="Pfam" id="PF00497">
    <property type="entry name" value="SBP_bac_3"/>
    <property type="match status" value="1"/>
</dbReference>
<keyword evidence="3" id="KW-1185">Reference proteome</keyword>
<proteinExistence type="predicted"/>
<name>A0A4P9VKY8_9GAMM</name>
<sequence length="256" mass="29243">MEVYQCQRVDYEIFFLVLILIYSFSVKADDLNFVTLEFPPIAYTDDNKEPTGFAVDAVRRISDKLGHKVSIKVLPWTRGLNMVKNGEADAIFTIYKNKEREQFIDFTQEIFVPQTLSFYINASSSIDQGKDMELEVLKKYKIGVVSTISYGKKFDGIKSDLNLSSATNLLSNFKKLLAGRIDIVPSNTYVGDYILAQNKKVLKGKVIKVVTPFDSVPSYIGFSKKNNLGSIRDQFDQELRKMSSEDWIKKSMLNYQ</sequence>
<dbReference type="PANTHER" id="PTHR38834">
    <property type="entry name" value="PERIPLASMIC SUBSTRATE BINDING PROTEIN FAMILY 3"/>
    <property type="match status" value="1"/>
</dbReference>
<dbReference type="SUPFAM" id="SSF53850">
    <property type="entry name" value="Periplasmic binding protein-like II"/>
    <property type="match status" value="1"/>
</dbReference>
<dbReference type="InterPro" id="IPR001638">
    <property type="entry name" value="Solute-binding_3/MltF_N"/>
</dbReference>
<organism evidence="2 3">
    <name type="scientific">Zooshikella ganghwensis</name>
    <dbReference type="NCBI Taxonomy" id="202772"/>
    <lineage>
        <taxon>Bacteria</taxon>
        <taxon>Pseudomonadati</taxon>
        <taxon>Pseudomonadota</taxon>
        <taxon>Gammaproteobacteria</taxon>
        <taxon>Oceanospirillales</taxon>
        <taxon>Zooshikellaceae</taxon>
        <taxon>Zooshikella</taxon>
    </lineage>
</organism>
<feature type="domain" description="Solute-binding protein family 3/N-terminal" evidence="1">
    <location>
        <begin position="30"/>
        <end position="256"/>
    </location>
</feature>
<reference evidence="2 3" key="1">
    <citation type="submission" date="2017-04" db="EMBL/GenBank/DDBJ databases">
        <title>Draft genome sequence of Zooshikella ganghwensis VG4 isolated from Red Sea sediments.</title>
        <authorList>
            <person name="Rehman Z."/>
            <person name="Alam I."/>
            <person name="Kamau A."/>
            <person name="Bajic V."/>
            <person name="Leiknes T."/>
        </authorList>
    </citation>
    <scope>NUCLEOTIDE SEQUENCE [LARGE SCALE GENOMIC DNA]</scope>
    <source>
        <strain evidence="2 3">VG4</strain>
    </source>
</reference>
<dbReference type="Gene3D" id="3.40.190.10">
    <property type="entry name" value="Periplasmic binding protein-like II"/>
    <property type="match status" value="2"/>
</dbReference>
<comment type="caution">
    <text evidence="2">The sequence shown here is derived from an EMBL/GenBank/DDBJ whole genome shotgun (WGS) entry which is preliminary data.</text>
</comment>
<dbReference type="AlphaFoldDB" id="A0A4P9VKY8"/>